<dbReference type="PROSITE" id="PS50920">
    <property type="entry name" value="SOLCAR"/>
    <property type="match status" value="3"/>
</dbReference>
<dbReference type="InterPro" id="IPR002048">
    <property type="entry name" value="EF_hand_dom"/>
</dbReference>
<dbReference type="AlphaFoldDB" id="A0A388K5R3"/>
<dbReference type="GO" id="GO:0055085">
    <property type="term" value="P:transmembrane transport"/>
    <property type="evidence" value="ECO:0007669"/>
    <property type="project" value="InterPro"/>
</dbReference>
<dbReference type="InterPro" id="IPR011992">
    <property type="entry name" value="EF-hand-dom_pair"/>
</dbReference>
<evidence type="ECO:0000256" key="5">
    <source>
        <dbReference type="ARBA" id="ARBA00022989"/>
    </source>
</evidence>
<dbReference type="PRINTS" id="PR00926">
    <property type="entry name" value="MITOCARRIER"/>
</dbReference>
<evidence type="ECO:0000256" key="1">
    <source>
        <dbReference type="ARBA" id="ARBA00004448"/>
    </source>
</evidence>
<evidence type="ECO:0000256" key="6">
    <source>
        <dbReference type="ARBA" id="ARBA00023136"/>
    </source>
</evidence>
<dbReference type="GO" id="GO:0005743">
    <property type="term" value="C:mitochondrial inner membrane"/>
    <property type="evidence" value="ECO:0007669"/>
    <property type="project" value="UniProtKB-SubCell"/>
</dbReference>
<evidence type="ECO:0000313" key="10">
    <source>
        <dbReference type="Proteomes" id="UP000265515"/>
    </source>
</evidence>
<organism evidence="9 10">
    <name type="scientific">Chara braunii</name>
    <name type="common">Braun's stonewort</name>
    <dbReference type="NCBI Taxonomy" id="69332"/>
    <lineage>
        <taxon>Eukaryota</taxon>
        <taxon>Viridiplantae</taxon>
        <taxon>Streptophyta</taxon>
        <taxon>Charophyceae</taxon>
        <taxon>Charales</taxon>
        <taxon>Characeae</taxon>
        <taxon>Chara</taxon>
    </lineage>
</organism>
<dbReference type="PANTHER" id="PTHR24089">
    <property type="entry name" value="SOLUTE CARRIER FAMILY 25"/>
    <property type="match status" value="1"/>
</dbReference>
<evidence type="ECO:0000256" key="4">
    <source>
        <dbReference type="ARBA" id="ARBA00022737"/>
    </source>
</evidence>
<dbReference type="SUPFAM" id="SSF103506">
    <property type="entry name" value="Mitochondrial carrier"/>
    <property type="match status" value="1"/>
</dbReference>
<dbReference type="STRING" id="69332.A0A388K5R3"/>
<dbReference type="InterPro" id="IPR023395">
    <property type="entry name" value="MCP_dom_sf"/>
</dbReference>
<keyword evidence="6 7" id="KW-0472">Membrane</keyword>
<feature type="domain" description="EF-hand" evidence="8">
    <location>
        <begin position="148"/>
        <end position="183"/>
    </location>
</feature>
<comment type="caution">
    <text evidence="9">The sequence shown here is derived from an EMBL/GenBank/DDBJ whole genome shotgun (WGS) entry which is preliminary data.</text>
</comment>
<dbReference type="OrthoDB" id="2382881at2759"/>
<sequence>MPSARESGPHSSSAVKIGWAGKQLFPWTCLDVDDTDLTPFARYSSVFEGYAFNPLLSVGFEETGTEVGGAVSDGEGLTVRSSSTTLRGLTDSVVRQGSPIVQVGFTRRFPCCPHGTLFRGGSKFRGGACGIYRPVADVRTRLDDVNDQLRSPLKQLFDELDKRRSGALDEEEVRRATELLGLPTSPTEVRDFARNAGPVTFDKFACFAAGLEQRLCVSFRKLQKSRAGGGITKEDVLDVLRTYNIPPKTAYQNEWSVRQRQKLGKPGSEEGLGLEDLRNYLVWVSQAGEVLESNTRARAAIDFGGDMDAALPLAFRGPAGRADLRQFPELLTTKDSLAASISGAVARTLVAPLERVKILQMVYPRTARESMPAILRGIRAREGGNRGLWRGNVLNVLRLFPAKAVEALVFKAISGGRFDPNPAAAHAGGYRHVGGQMEMDAPARRVGEGGRGGEGVAVDKQSKSKYDLLRELRRNTAGILASAAGILAAYPIDTLRVAVQSLPNQSVASSAGRIVTENAGRGAAARTGSREVLGIARAIVRNRGVKGLYDGVGAHLLRAVPYILFSSYLLTSLEDRYRRRKAGRSETELGPVGVVLCATAAALCAQTLLYPLETVQRRLQLQSALSSRAGDLYYSGLRDAFKRIIREEGVKSLYAGMGANHVKLLPAAGISFAIHDSVRGLIDGF</sequence>
<keyword evidence="3 7" id="KW-0812">Transmembrane</keyword>
<evidence type="ECO:0000256" key="3">
    <source>
        <dbReference type="ARBA" id="ARBA00022692"/>
    </source>
</evidence>
<keyword evidence="5" id="KW-1133">Transmembrane helix</keyword>
<feature type="repeat" description="Solcar" evidence="7">
    <location>
        <begin position="328"/>
        <end position="416"/>
    </location>
</feature>
<keyword evidence="10" id="KW-1185">Reference proteome</keyword>
<feature type="repeat" description="Solcar" evidence="7">
    <location>
        <begin position="592"/>
        <end position="681"/>
    </location>
</feature>
<dbReference type="Gene3D" id="1.10.238.10">
    <property type="entry name" value="EF-hand"/>
    <property type="match status" value="1"/>
</dbReference>
<reference evidence="9 10" key="1">
    <citation type="journal article" date="2018" name="Cell">
        <title>The Chara Genome: Secondary Complexity and Implications for Plant Terrestrialization.</title>
        <authorList>
            <person name="Nishiyama T."/>
            <person name="Sakayama H."/>
            <person name="Vries J.D."/>
            <person name="Buschmann H."/>
            <person name="Saint-Marcoux D."/>
            <person name="Ullrich K.K."/>
            <person name="Haas F.B."/>
            <person name="Vanderstraeten L."/>
            <person name="Becker D."/>
            <person name="Lang D."/>
            <person name="Vosolsobe S."/>
            <person name="Rombauts S."/>
            <person name="Wilhelmsson P.K.I."/>
            <person name="Janitza P."/>
            <person name="Kern R."/>
            <person name="Heyl A."/>
            <person name="Rumpler F."/>
            <person name="Villalobos L.I.A.C."/>
            <person name="Clay J.M."/>
            <person name="Skokan R."/>
            <person name="Toyoda A."/>
            <person name="Suzuki Y."/>
            <person name="Kagoshima H."/>
            <person name="Schijlen E."/>
            <person name="Tajeshwar N."/>
            <person name="Catarino B."/>
            <person name="Hetherington A.J."/>
            <person name="Saltykova A."/>
            <person name="Bonnot C."/>
            <person name="Breuninger H."/>
            <person name="Symeonidi A."/>
            <person name="Radhakrishnan G.V."/>
            <person name="Van Nieuwerburgh F."/>
            <person name="Deforce D."/>
            <person name="Chang C."/>
            <person name="Karol K.G."/>
            <person name="Hedrich R."/>
            <person name="Ulvskov P."/>
            <person name="Glockner G."/>
            <person name="Delwiche C.F."/>
            <person name="Petrasek J."/>
            <person name="Van de Peer Y."/>
            <person name="Friml J."/>
            <person name="Beilby M."/>
            <person name="Dolan L."/>
            <person name="Kohara Y."/>
            <person name="Sugano S."/>
            <person name="Fujiyama A."/>
            <person name="Delaux P.-M."/>
            <person name="Quint M."/>
            <person name="TheiBen G."/>
            <person name="Hagemann M."/>
            <person name="Harholt J."/>
            <person name="Dunand C."/>
            <person name="Zachgo S."/>
            <person name="Langdale J."/>
            <person name="Maumus F."/>
            <person name="Straeten D.V.D."/>
            <person name="Gould S.B."/>
            <person name="Rensing S.A."/>
        </authorList>
    </citation>
    <scope>NUCLEOTIDE SEQUENCE [LARGE SCALE GENOMIC DNA]</scope>
    <source>
        <strain evidence="9 10">S276</strain>
    </source>
</reference>
<dbReference type="Gene3D" id="1.50.40.10">
    <property type="entry name" value="Mitochondrial carrier domain"/>
    <property type="match status" value="1"/>
</dbReference>
<dbReference type="InterPro" id="IPR018108">
    <property type="entry name" value="MCP_transmembrane"/>
</dbReference>
<dbReference type="Pfam" id="PF00153">
    <property type="entry name" value="Mito_carr"/>
    <property type="match status" value="3"/>
</dbReference>
<evidence type="ECO:0000256" key="2">
    <source>
        <dbReference type="ARBA" id="ARBA00022448"/>
    </source>
</evidence>
<protein>
    <recommendedName>
        <fullName evidence="8">EF-hand domain-containing protein</fullName>
    </recommendedName>
</protein>
<evidence type="ECO:0000313" key="9">
    <source>
        <dbReference type="EMBL" id="GBG65387.1"/>
    </source>
</evidence>
<keyword evidence="4" id="KW-0677">Repeat</keyword>
<gene>
    <name evidence="9" type="ORF">CBR_g50748</name>
</gene>
<dbReference type="Gramene" id="GBG65387">
    <property type="protein sequence ID" value="GBG65387"/>
    <property type="gene ID" value="CBR_g50748"/>
</dbReference>
<dbReference type="PROSITE" id="PS50222">
    <property type="entry name" value="EF_HAND_2"/>
    <property type="match status" value="1"/>
</dbReference>
<dbReference type="SUPFAM" id="SSF47473">
    <property type="entry name" value="EF-hand"/>
    <property type="match status" value="1"/>
</dbReference>
<dbReference type="EMBL" id="BFEA01000061">
    <property type="protein sequence ID" value="GBG65387.1"/>
    <property type="molecule type" value="Genomic_DNA"/>
</dbReference>
<evidence type="ECO:0000256" key="7">
    <source>
        <dbReference type="PROSITE-ProRule" id="PRU00282"/>
    </source>
</evidence>
<dbReference type="Proteomes" id="UP000265515">
    <property type="component" value="Unassembled WGS sequence"/>
</dbReference>
<dbReference type="InterPro" id="IPR002067">
    <property type="entry name" value="MCP"/>
</dbReference>
<keyword evidence="2" id="KW-0813">Transport</keyword>
<proteinExistence type="predicted"/>
<feature type="repeat" description="Solcar" evidence="7">
    <location>
        <begin position="469"/>
        <end position="576"/>
    </location>
</feature>
<comment type="subcellular location">
    <subcellularLocation>
        <location evidence="1">Mitochondrion inner membrane</location>
        <topology evidence="1">Multi-pass membrane protein</topology>
    </subcellularLocation>
</comment>
<evidence type="ECO:0000259" key="8">
    <source>
        <dbReference type="PROSITE" id="PS50222"/>
    </source>
</evidence>
<accession>A0A388K5R3</accession>
<dbReference type="GO" id="GO:0005509">
    <property type="term" value="F:calcium ion binding"/>
    <property type="evidence" value="ECO:0007669"/>
    <property type="project" value="InterPro"/>
</dbReference>
<name>A0A388K5R3_CHABU</name>